<dbReference type="AlphaFoldDB" id="F4PV65"/>
<keyword evidence="4" id="KW-1185">Reference proteome</keyword>
<evidence type="ECO:0000256" key="2">
    <source>
        <dbReference type="SAM" id="Phobius"/>
    </source>
</evidence>
<keyword evidence="2" id="KW-0812">Transmembrane</keyword>
<dbReference type="KEGG" id="dfa:DFA_01859"/>
<organism evidence="3 4">
    <name type="scientific">Cavenderia fasciculata</name>
    <name type="common">Slime mold</name>
    <name type="synonym">Dictyostelium fasciculatum</name>
    <dbReference type="NCBI Taxonomy" id="261658"/>
    <lineage>
        <taxon>Eukaryota</taxon>
        <taxon>Amoebozoa</taxon>
        <taxon>Evosea</taxon>
        <taxon>Eumycetozoa</taxon>
        <taxon>Dictyostelia</taxon>
        <taxon>Acytosteliales</taxon>
        <taxon>Cavenderiaceae</taxon>
        <taxon>Cavenderia</taxon>
    </lineage>
</organism>
<evidence type="ECO:0000313" key="4">
    <source>
        <dbReference type="Proteomes" id="UP000007797"/>
    </source>
</evidence>
<sequence>MDIGIGIVESFLPFPAGLLVEDVFKATDPGKQTPPPKEAGGDYVPNPSLPKKAPELKDAKFFVKYKKKSDEIFNDEKRPVPPLPGKATGTAKQLPDFVPKSPAVSKIASPKPVDILPPPNPAFVMPPFNPDRVLTDEEGLNIILHFSVFEDGKNIVAENANKYFLENVLLYSDPNNEILKLFGITRPVLTQRRLDICDEIHVQKWYSYYSFFYLPLMVANGNYSVSKKINADLCKERIHFLETSTTSNNTYAHQRMLLFKYAFCEKNQWMQKFQKNAQRWLPLYMQELKDEFNLAKHTKMNTERTTEQFQAFIVNAKAILDIFDPTGETSKNMINIIIGSSIFVTIDQKNSIKDTPTNRQIIKDTIQAIINQVNSCQQVDADDIDQITIGKDLIAVMGGSAGAVSNLQKAILATQFESIDGPDLSKGYEQYFKDIGARIMNKMQFNVAEKRDKFFKWLGRAFKTCQIGVIIYSVYNWDKLDTYNKAYFLADIVNIGLDLGSATKVVPKAFKTIGQLIGVGLNKVPYKDKVLGILEGAFTTDLAEFVSTRFSPFLIAVSALKSVYDCVQDAQAQNMGALVLDVASAGIGIGVALAIFGGCCCTGPLALFAGAVLLTLASIKYIFFNPSNDEIFFDKLYDGLKL</sequence>
<dbReference type="Proteomes" id="UP000007797">
    <property type="component" value="Unassembled WGS sequence"/>
</dbReference>
<keyword evidence="2" id="KW-0472">Membrane</keyword>
<name>F4PV65_CACFS</name>
<feature type="region of interest" description="Disordered" evidence="1">
    <location>
        <begin position="27"/>
        <end position="52"/>
    </location>
</feature>
<reference evidence="4" key="1">
    <citation type="journal article" date="2011" name="Genome Res.">
        <title>Phylogeny-wide analysis of social amoeba genomes highlights ancient origins for complex intercellular communication.</title>
        <authorList>
            <person name="Heidel A.J."/>
            <person name="Lawal H.M."/>
            <person name="Felder M."/>
            <person name="Schilde C."/>
            <person name="Helps N.R."/>
            <person name="Tunggal B."/>
            <person name="Rivero F."/>
            <person name="John U."/>
            <person name="Schleicher M."/>
            <person name="Eichinger L."/>
            <person name="Platzer M."/>
            <person name="Noegel A.A."/>
            <person name="Schaap P."/>
            <person name="Gloeckner G."/>
        </authorList>
    </citation>
    <scope>NUCLEOTIDE SEQUENCE [LARGE SCALE GENOMIC DNA]</scope>
    <source>
        <strain evidence="4">SH3</strain>
    </source>
</reference>
<dbReference type="EMBL" id="GL883010">
    <property type="protein sequence ID" value="EGG21973.1"/>
    <property type="molecule type" value="Genomic_DNA"/>
</dbReference>
<keyword evidence="2" id="KW-1133">Transmembrane helix</keyword>
<protein>
    <submittedName>
        <fullName evidence="3">Uncharacterized protein</fullName>
    </submittedName>
</protein>
<gene>
    <name evidence="3" type="ORF">DFA_01859</name>
</gene>
<feature type="transmembrane region" description="Helical" evidence="2">
    <location>
        <begin position="575"/>
        <end position="598"/>
    </location>
</feature>
<feature type="transmembrane region" description="Helical" evidence="2">
    <location>
        <begin position="605"/>
        <end position="624"/>
    </location>
</feature>
<dbReference type="RefSeq" id="XP_004359824.1">
    <property type="nucleotide sequence ID" value="XM_004359767.1"/>
</dbReference>
<evidence type="ECO:0000256" key="1">
    <source>
        <dbReference type="SAM" id="MobiDB-lite"/>
    </source>
</evidence>
<proteinExistence type="predicted"/>
<accession>F4PV65</accession>
<evidence type="ECO:0000313" key="3">
    <source>
        <dbReference type="EMBL" id="EGG21973.1"/>
    </source>
</evidence>
<dbReference type="GeneID" id="14873882"/>
<feature type="region of interest" description="Disordered" evidence="1">
    <location>
        <begin position="74"/>
        <end position="95"/>
    </location>
</feature>
<dbReference type="OrthoDB" id="23586at2759"/>